<protein>
    <submittedName>
        <fullName evidence="1">Uncharacterized protein</fullName>
    </submittedName>
</protein>
<name>A0A3M6U5R6_POCDA</name>
<dbReference type="Proteomes" id="UP000275408">
    <property type="component" value="Unassembled WGS sequence"/>
</dbReference>
<organism evidence="1 2">
    <name type="scientific">Pocillopora damicornis</name>
    <name type="common">Cauliflower coral</name>
    <name type="synonym">Millepora damicornis</name>
    <dbReference type="NCBI Taxonomy" id="46731"/>
    <lineage>
        <taxon>Eukaryota</taxon>
        <taxon>Metazoa</taxon>
        <taxon>Cnidaria</taxon>
        <taxon>Anthozoa</taxon>
        <taxon>Hexacorallia</taxon>
        <taxon>Scleractinia</taxon>
        <taxon>Astrocoeniina</taxon>
        <taxon>Pocilloporidae</taxon>
        <taxon>Pocillopora</taxon>
    </lineage>
</organism>
<evidence type="ECO:0000313" key="2">
    <source>
        <dbReference type="Proteomes" id="UP000275408"/>
    </source>
</evidence>
<sequence>MLPTNTRQWLKFIDDFNMPQNKQQSAELVDLITSHMERCLFSNTLMPDTRRISIIWQLNLTVVLKLAKINHYIREGYNYYSSVTNINIKNIVQYPSMSKLRINIMVPKDDMCNNKETLKQRLSHNFTEHNSVVAPYINVTNIVKLLYSKQPLKETS</sequence>
<dbReference type="STRING" id="46731.A0A3M6U5R6"/>
<dbReference type="EMBL" id="RCHS01002217">
    <property type="protein sequence ID" value="RMX49000.1"/>
    <property type="molecule type" value="Genomic_DNA"/>
</dbReference>
<proteinExistence type="predicted"/>
<reference evidence="1 2" key="1">
    <citation type="journal article" date="2018" name="Sci. Rep.">
        <title>Comparative analysis of the Pocillopora damicornis genome highlights role of immune system in coral evolution.</title>
        <authorList>
            <person name="Cunning R."/>
            <person name="Bay R.A."/>
            <person name="Gillette P."/>
            <person name="Baker A.C."/>
            <person name="Traylor-Knowles N."/>
        </authorList>
    </citation>
    <scope>NUCLEOTIDE SEQUENCE [LARGE SCALE GENOMIC DNA]</scope>
    <source>
        <strain evidence="1">RSMAS</strain>
        <tissue evidence="1">Whole animal</tissue>
    </source>
</reference>
<gene>
    <name evidence="1" type="ORF">pdam_00020175</name>
</gene>
<keyword evidence="2" id="KW-1185">Reference proteome</keyword>
<dbReference type="AlphaFoldDB" id="A0A3M6U5R6"/>
<evidence type="ECO:0000313" key="1">
    <source>
        <dbReference type="EMBL" id="RMX49000.1"/>
    </source>
</evidence>
<accession>A0A3M6U5R6</accession>
<comment type="caution">
    <text evidence="1">The sequence shown here is derived from an EMBL/GenBank/DDBJ whole genome shotgun (WGS) entry which is preliminary data.</text>
</comment>